<name>A0A6I8U287_AEDAE</name>
<feature type="compositionally biased region" description="Basic and acidic residues" evidence="1">
    <location>
        <begin position="188"/>
        <end position="216"/>
    </location>
</feature>
<feature type="region of interest" description="Disordered" evidence="1">
    <location>
        <begin position="1"/>
        <end position="25"/>
    </location>
</feature>
<feature type="region of interest" description="Disordered" evidence="1">
    <location>
        <begin position="129"/>
        <end position="239"/>
    </location>
</feature>
<keyword evidence="3" id="KW-1185">Reference proteome</keyword>
<reference evidence="2 3" key="1">
    <citation type="submission" date="2017-06" db="EMBL/GenBank/DDBJ databases">
        <title>Aedes aegypti genome working group (AGWG) sequencing and assembly.</title>
        <authorList>
            <consortium name="Aedes aegypti Genome Working Group (AGWG)"/>
            <person name="Matthews B.J."/>
        </authorList>
    </citation>
    <scope>NUCLEOTIDE SEQUENCE [LARGE SCALE GENOMIC DNA]</scope>
    <source>
        <strain evidence="2 3">LVP_AGWG</strain>
    </source>
</reference>
<dbReference type="AlphaFoldDB" id="A0A6I8U287"/>
<protein>
    <submittedName>
        <fullName evidence="2">Uncharacterized protein</fullName>
    </submittedName>
</protein>
<dbReference type="Proteomes" id="UP000008820">
    <property type="component" value="Chromosome 3"/>
</dbReference>
<feature type="compositionally biased region" description="Basic residues" evidence="1">
    <location>
        <begin position="217"/>
        <end position="239"/>
    </location>
</feature>
<reference evidence="2" key="2">
    <citation type="submission" date="2020-05" db="UniProtKB">
        <authorList>
            <consortium name="EnsemblMetazoa"/>
        </authorList>
    </citation>
    <scope>IDENTIFICATION</scope>
    <source>
        <strain evidence="2">LVP_AGWG</strain>
    </source>
</reference>
<organism evidence="2 3">
    <name type="scientific">Aedes aegypti</name>
    <name type="common">Yellowfever mosquito</name>
    <name type="synonym">Culex aegypti</name>
    <dbReference type="NCBI Taxonomy" id="7159"/>
    <lineage>
        <taxon>Eukaryota</taxon>
        <taxon>Metazoa</taxon>
        <taxon>Ecdysozoa</taxon>
        <taxon>Arthropoda</taxon>
        <taxon>Hexapoda</taxon>
        <taxon>Insecta</taxon>
        <taxon>Pterygota</taxon>
        <taxon>Neoptera</taxon>
        <taxon>Endopterygota</taxon>
        <taxon>Diptera</taxon>
        <taxon>Nematocera</taxon>
        <taxon>Culicoidea</taxon>
        <taxon>Culicidae</taxon>
        <taxon>Culicinae</taxon>
        <taxon>Aedini</taxon>
        <taxon>Aedes</taxon>
        <taxon>Stegomyia</taxon>
    </lineage>
</organism>
<feature type="compositionally biased region" description="Basic residues" evidence="1">
    <location>
        <begin position="169"/>
        <end position="178"/>
    </location>
</feature>
<feature type="compositionally biased region" description="Basic and acidic residues" evidence="1">
    <location>
        <begin position="145"/>
        <end position="158"/>
    </location>
</feature>
<evidence type="ECO:0000256" key="1">
    <source>
        <dbReference type="SAM" id="MobiDB-lite"/>
    </source>
</evidence>
<proteinExistence type="predicted"/>
<accession>A0A6I8U287</accession>
<evidence type="ECO:0000313" key="2">
    <source>
        <dbReference type="EnsemblMetazoa" id="AAEL021204-PA"/>
    </source>
</evidence>
<dbReference type="EnsemblMetazoa" id="AAEL021204-RA">
    <property type="protein sequence ID" value="AAEL021204-PA"/>
    <property type="gene ID" value="AAEL021204"/>
</dbReference>
<evidence type="ECO:0000313" key="3">
    <source>
        <dbReference type="Proteomes" id="UP000008820"/>
    </source>
</evidence>
<gene>
    <name evidence="2" type="primary">110678065</name>
</gene>
<sequence length="239" mass="27206">MLPEVHNADPEAASNGTDNSSDPEDAQVALLSSLEDYLKVGQLKLFMEHQAAAVWPGPAEDTNLFYVWQQIKKNHVFRSSNETSSELVDAFQGFDEASLEDERTADNRSFAALLDSIVNEKSLDENSLELPLEPTISASSSKSSRPAEDMNSREDFLEKAFTIPTVSRKSPKRAKSNRPRPPAVATSEEFREWYKEMEQNKENEEQKRQEKKAARETKRKKKTSYVKQRPKTKTQKPRL</sequence>
<dbReference type="InParanoid" id="A0A6I8U287"/>